<proteinExistence type="predicted"/>
<dbReference type="EMBL" id="JAXCGZ010013305">
    <property type="protein sequence ID" value="KAK7072914.1"/>
    <property type="molecule type" value="Genomic_DNA"/>
</dbReference>
<name>A0AAN8X4Q2_HALRR</name>
<keyword evidence="2" id="KW-1185">Reference proteome</keyword>
<evidence type="ECO:0000313" key="2">
    <source>
        <dbReference type="Proteomes" id="UP001381693"/>
    </source>
</evidence>
<comment type="caution">
    <text evidence="1">The sequence shown here is derived from an EMBL/GenBank/DDBJ whole genome shotgun (WGS) entry which is preliminary data.</text>
</comment>
<feature type="non-terminal residue" evidence="1">
    <location>
        <position position="1"/>
    </location>
</feature>
<reference evidence="1 2" key="1">
    <citation type="submission" date="2023-11" db="EMBL/GenBank/DDBJ databases">
        <title>Halocaridina rubra genome assembly.</title>
        <authorList>
            <person name="Smith C."/>
        </authorList>
    </citation>
    <scope>NUCLEOTIDE SEQUENCE [LARGE SCALE GENOMIC DNA]</scope>
    <source>
        <strain evidence="1">EP-1</strain>
        <tissue evidence="1">Whole</tissue>
    </source>
</reference>
<sequence>ILRVWRKDNSCRIRVHIVQGDQFHAILGRRDRVHLGLFKQMDNDAMLKPDT</sequence>
<dbReference type="Proteomes" id="UP001381693">
    <property type="component" value="Unassembled WGS sequence"/>
</dbReference>
<gene>
    <name evidence="1" type="ORF">SK128_014366</name>
</gene>
<feature type="non-terminal residue" evidence="1">
    <location>
        <position position="51"/>
    </location>
</feature>
<organism evidence="1 2">
    <name type="scientific">Halocaridina rubra</name>
    <name type="common">Hawaiian red shrimp</name>
    <dbReference type="NCBI Taxonomy" id="373956"/>
    <lineage>
        <taxon>Eukaryota</taxon>
        <taxon>Metazoa</taxon>
        <taxon>Ecdysozoa</taxon>
        <taxon>Arthropoda</taxon>
        <taxon>Crustacea</taxon>
        <taxon>Multicrustacea</taxon>
        <taxon>Malacostraca</taxon>
        <taxon>Eumalacostraca</taxon>
        <taxon>Eucarida</taxon>
        <taxon>Decapoda</taxon>
        <taxon>Pleocyemata</taxon>
        <taxon>Caridea</taxon>
        <taxon>Atyoidea</taxon>
        <taxon>Atyidae</taxon>
        <taxon>Halocaridina</taxon>
    </lineage>
</organism>
<evidence type="ECO:0000313" key="1">
    <source>
        <dbReference type="EMBL" id="KAK7072914.1"/>
    </source>
</evidence>
<accession>A0AAN8X4Q2</accession>
<protein>
    <submittedName>
        <fullName evidence="1">Uncharacterized protein</fullName>
    </submittedName>
</protein>
<dbReference type="AlphaFoldDB" id="A0AAN8X4Q2"/>